<organism evidence="7 8">
    <name type="scientific">Diplodia intermedia</name>
    <dbReference type="NCBI Taxonomy" id="856260"/>
    <lineage>
        <taxon>Eukaryota</taxon>
        <taxon>Fungi</taxon>
        <taxon>Dikarya</taxon>
        <taxon>Ascomycota</taxon>
        <taxon>Pezizomycotina</taxon>
        <taxon>Dothideomycetes</taxon>
        <taxon>Dothideomycetes incertae sedis</taxon>
        <taxon>Botryosphaeriales</taxon>
        <taxon>Botryosphaeriaceae</taxon>
        <taxon>Diplodia</taxon>
    </lineage>
</organism>
<dbReference type="InterPro" id="IPR045863">
    <property type="entry name" value="CorA_TM1_TM2"/>
</dbReference>
<dbReference type="Proteomes" id="UP001521184">
    <property type="component" value="Unassembled WGS sequence"/>
</dbReference>
<name>A0ABR3TPQ1_9PEZI</name>
<feature type="transmembrane region" description="Helical" evidence="6">
    <location>
        <begin position="236"/>
        <end position="257"/>
    </location>
</feature>
<dbReference type="PANTHER" id="PTHR46494:SF1">
    <property type="entry name" value="CORA FAMILY METAL ION TRANSPORTER (EUROFUNG)"/>
    <property type="match status" value="1"/>
</dbReference>
<evidence type="ECO:0000256" key="1">
    <source>
        <dbReference type="ARBA" id="ARBA00004651"/>
    </source>
</evidence>
<evidence type="ECO:0000256" key="3">
    <source>
        <dbReference type="ARBA" id="ARBA00022989"/>
    </source>
</evidence>
<feature type="region of interest" description="Disordered" evidence="5">
    <location>
        <begin position="405"/>
        <end position="427"/>
    </location>
</feature>
<accession>A0ABR3TPQ1</accession>
<gene>
    <name evidence="7" type="ORF">SLS58_005855</name>
</gene>
<dbReference type="SUPFAM" id="SSF144083">
    <property type="entry name" value="Magnesium transport protein CorA, transmembrane region"/>
    <property type="match status" value="1"/>
</dbReference>
<dbReference type="InterPro" id="IPR002523">
    <property type="entry name" value="MgTranspt_CorA/ZnTranspt_ZntB"/>
</dbReference>
<evidence type="ECO:0000313" key="7">
    <source>
        <dbReference type="EMBL" id="KAL1641813.1"/>
    </source>
</evidence>
<comment type="caution">
    <text evidence="7">The sequence shown here is derived from an EMBL/GenBank/DDBJ whole genome shotgun (WGS) entry which is preliminary data.</text>
</comment>
<proteinExistence type="predicted"/>
<dbReference type="PANTHER" id="PTHR46494">
    <property type="entry name" value="CORA FAMILY METAL ION TRANSPORTER (EUROFUNG)"/>
    <property type="match status" value="1"/>
</dbReference>
<keyword evidence="2 6" id="KW-0812">Transmembrane</keyword>
<evidence type="ECO:0000256" key="4">
    <source>
        <dbReference type="ARBA" id="ARBA00023136"/>
    </source>
</evidence>
<evidence type="ECO:0000313" key="8">
    <source>
        <dbReference type="Proteomes" id="UP001521184"/>
    </source>
</evidence>
<comment type="subcellular location">
    <subcellularLocation>
        <location evidence="1">Cell membrane</location>
        <topology evidence="1">Multi-pass membrane protein</topology>
    </subcellularLocation>
</comment>
<evidence type="ECO:0000256" key="2">
    <source>
        <dbReference type="ARBA" id="ARBA00022692"/>
    </source>
</evidence>
<feature type="compositionally biased region" description="Basic residues" evidence="5">
    <location>
        <begin position="337"/>
        <end position="346"/>
    </location>
</feature>
<reference evidence="7 8" key="1">
    <citation type="journal article" date="2023" name="Plant Dis.">
        <title>First Report of Diplodia intermedia Causing Canker and Dieback Diseases on Apple Trees in Canada.</title>
        <authorList>
            <person name="Ellouze W."/>
            <person name="Ilyukhin E."/>
            <person name="Sulman M."/>
            <person name="Ali S."/>
        </authorList>
    </citation>
    <scope>NUCLEOTIDE SEQUENCE [LARGE SCALE GENOMIC DNA]</scope>
    <source>
        <strain evidence="7 8">M45-28</strain>
    </source>
</reference>
<keyword evidence="8" id="KW-1185">Reference proteome</keyword>
<feature type="compositionally biased region" description="Basic residues" evidence="5">
    <location>
        <begin position="405"/>
        <end position="415"/>
    </location>
</feature>
<evidence type="ECO:0000256" key="5">
    <source>
        <dbReference type="SAM" id="MobiDB-lite"/>
    </source>
</evidence>
<feature type="transmembrane region" description="Helical" evidence="6">
    <location>
        <begin position="199"/>
        <end position="216"/>
    </location>
</feature>
<dbReference type="Gene3D" id="1.20.58.340">
    <property type="entry name" value="Magnesium transport protein CorA, transmembrane region"/>
    <property type="match status" value="1"/>
</dbReference>
<feature type="region of interest" description="Disordered" evidence="5">
    <location>
        <begin position="332"/>
        <end position="351"/>
    </location>
</feature>
<keyword evidence="3 6" id="KW-1133">Transmembrane helix</keyword>
<dbReference type="EMBL" id="JAKEKT020000037">
    <property type="protein sequence ID" value="KAL1641813.1"/>
    <property type="molecule type" value="Genomic_DNA"/>
</dbReference>
<dbReference type="Pfam" id="PF01544">
    <property type="entry name" value="CorA"/>
    <property type="match status" value="1"/>
</dbReference>
<sequence>MAFVFAAQKAAQHIESMYDNGKLGDSDKEFAQLRARLLVMEVFGRAAQDTLSEAQEILTERLIPRPMAGLSKHIAFGPSLLVAWIMRSLVRYETNHHPRKRLLRDINLLEEELNAILRVVDWQREAIQSFMAVLDHRSYRKANGKRQARYAVEQNVLISALRPLATYVSEYRYLAGLCPSLSKKTNQSTEINEEDHGKAILVFTIVTAIFLPLSFVTSYLGMNTTDIRDTGYDQSLFWIISLPLTVTIMALILGIAYNGDDLRTMLSDLRRTGRLTQSGTRYKDELIQVGNRRVASSSTNPFSGNSGQGNKSFAGGAEFESPFIAVQNPFSSTGSLHRPRGQHRSRQQPSHVPTYVRIHRDHIAIETLNQYGLPWQWDQSDPNYFIILREMDPRETDILFEHTRRLRSSKKKKGTPARFFGKPRPQP</sequence>
<protein>
    <submittedName>
        <fullName evidence="7">Uncharacterized protein</fullName>
    </submittedName>
</protein>
<evidence type="ECO:0000256" key="6">
    <source>
        <dbReference type="SAM" id="Phobius"/>
    </source>
</evidence>
<keyword evidence="4 6" id="KW-0472">Membrane</keyword>